<evidence type="ECO:0000256" key="6">
    <source>
        <dbReference type="ARBA" id="ARBA00048247"/>
    </source>
</evidence>
<dbReference type="PANTHER" id="PTHR43584">
    <property type="entry name" value="NUCLEOTIDYL TRANSFERASE"/>
    <property type="match status" value="1"/>
</dbReference>
<dbReference type="SUPFAM" id="SSF53448">
    <property type="entry name" value="Nucleotide-diphospho-sugar transferases"/>
    <property type="match status" value="1"/>
</dbReference>
<evidence type="ECO:0000313" key="11">
    <source>
        <dbReference type="Proteomes" id="UP000634476"/>
    </source>
</evidence>
<evidence type="ECO:0000313" key="10">
    <source>
        <dbReference type="EMBL" id="GII05585.1"/>
    </source>
</evidence>
<keyword evidence="11" id="KW-1185">Reference proteome</keyword>
<dbReference type="Gene3D" id="3.90.550.10">
    <property type="entry name" value="Spore Coat Polysaccharide Biosynthesis Protein SpsA, Chain A"/>
    <property type="match status" value="1"/>
</dbReference>
<dbReference type="EMBL" id="BOOK01000072">
    <property type="protein sequence ID" value="GII05585.1"/>
    <property type="molecule type" value="Genomic_DNA"/>
</dbReference>
<dbReference type="PANTHER" id="PTHR43584:SF3">
    <property type="entry name" value="BIFUNCTIONAL PROTEIN GLMU"/>
    <property type="match status" value="1"/>
</dbReference>
<keyword evidence="4" id="KW-0548">Nucleotidyltransferase</keyword>
<comment type="caution">
    <text evidence="10">The sequence shown here is derived from an EMBL/GenBank/DDBJ whole genome shotgun (WGS) entry which is preliminary data.</text>
</comment>
<protein>
    <recommendedName>
        <fullName evidence="9">MobA-like NTP transferase domain-containing protein</fullName>
    </recommendedName>
</protein>
<evidence type="ECO:0000256" key="2">
    <source>
        <dbReference type="ARBA" id="ARBA00007947"/>
    </source>
</evidence>
<sequence>MTGGPVRSGPAANEAVASGPVASEAVTGVTVTGEATVGETATGDGRVCAVIPAAGRGTRLGADIPKIMVEVADGVTVWHLLSRRLRPWTEHIHVVLSPEGQAPFLRLAAGEIESGAVSVSVQDEPRGMGDAVFGAAGRWEAYDSILVVWGDQVNLSAETVGRVVRDHRTATAGGRPGLTVPLVPMAEPYVEYEVTDSGLVEVRMSREGEACRPGGLSDVGMFCLGADGLPAAWERYLAGAVPGAVTGEVNFLPFLPFLSQECGWRMTAVPVADPDEARGINTRADLEFARRAFARCGS</sequence>
<proteinExistence type="inferred from homology"/>
<comment type="similarity">
    <text evidence="1">In the C-terminal section; belongs to the transferase hexapeptide repeat family.</text>
</comment>
<comment type="catalytic activity">
    <reaction evidence="6">
        <text>alpha-D-glucosamine 1-phosphate + acetyl-CoA = N-acetyl-alpha-D-glucosamine 1-phosphate + CoA + H(+)</text>
        <dbReference type="Rhea" id="RHEA:13725"/>
        <dbReference type="ChEBI" id="CHEBI:15378"/>
        <dbReference type="ChEBI" id="CHEBI:57287"/>
        <dbReference type="ChEBI" id="CHEBI:57288"/>
        <dbReference type="ChEBI" id="CHEBI:57776"/>
        <dbReference type="ChEBI" id="CHEBI:58516"/>
        <dbReference type="EC" id="2.3.1.157"/>
    </reaction>
</comment>
<dbReference type="InterPro" id="IPR050065">
    <property type="entry name" value="GlmU-like"/>
</dbReference>
<evidence type="ECO:0000259" key="9">
    <source>
        <dbReference type="Pfam" id="PF12804"/>
    </source>
</evidence>
<evidence type="ECO:0000256" key="8">
    <source>
        <dbReference type="ARBA" id="ARBA00049628"/>
    </source>
</evidence>
<gene>
    <name evidence="10" type="ORF">Pta02_75930</name>
</gene>
<comment type="catalytic activity">
    <reaction evidence="7">
        <text>N-acetyl-alpha-D-glucosamine 1-phosphate + UTP + H(+) = UDP-N-acetyl-alpha-D-glucosamine + diphosphate</text>
        <dbReference type="Rhea" id="RHEA:13509"/>
        <dbReference type="ChEBI" id="CHEBI:15378"/>
        <dbReference type="ChEBI" id="CHEBI:33019"/>
        <dbReference type="ChEBI" id="CHEBI:46398"/>
        <dbReference type="ChEBI" id="CHEBI:57705"/>
        <dbReference type="ChEBI" id="CHEBI:57776"/>
        <dbReference type="EC" id="2.7.7.23"/>
    </reaction>
</comment>
<evidence type="ECO:0000256" key="3">
    <source>
        <dbReference type="ARBA" id="ARBA00022679"/>
    </source>
</evidence>
<reference evidence="10" key="1">
    <citation type="submission" date="2021-01" db="EMBL/GenBank/DDBJ databases">
        <title>Whole genome shotgun sequence of Planobispora takensis NBRC 109077.</title>
        <authorList>
            <person name="Komaki H."/>
            <person name="Tamura T."/>
        </authorList>
    </citation>
    <scope>NUCLEOTIDE SEQUENCE</scope>
    <source>
        <strain evidence="10">NBRC 109077</strain>
    </source>
</reference>
<feature type="domain" description="MobA-like NTP transferase" evidence="9">
    <location>
        <begin position="49"/>
        <end position="168"/>
    </location>
</feature>
<dbReference type="Pfam" id="PF12804">
    <property type="entry name" value="NTP_transf_3"/>
    <property type="match status" value="1"/>
</dbReference>
<evidence type="ECO:0000256" key="1">
    <source>
        <dbReference type="ARBA" id="ARBA00007707"/>
    </source>
</evidence>
<accession>A0A8J3T639</accession>
<keyword evidence="5" id="KW-0012">Acyltransferase</keyword>
<dbReference type="AlphaFoldDB" id="A0A8J3T639"/>
<comment type="similarity">
    <text evidence="2">In the N-terminal section; belongs to the N-acetylglucosamine-1-phosphate uridyltransferase family.</text>
</comment>
<dbReference type="GO" id="GO:0019134">
    <property type="term" value="F:glucosamine-1-phosphate N-acetyltransferase activity"/>
    <property type="evidence" value="ECO:0007669"/>
    <property type="project" value="UniProtKB-EC"/>
</dbReference>
<comment type="function">
    <text evidence="8">Catalyzes the last two sequential reactions in the de novo biosynthetic pathway for UDP-N-acetylglucosamine (UDP-GlcNAc). The C-terminal domain catalyzes the transfer of acetyl group from acetyl coenzyme A to glucosamine-1-phosphate (GlcN-1-P) to produce N-acetylglucosamine-1-phosphate (GlcNAc-1-P), which is converted into UDP-GlcNAc by the transfer of uridine 5-monophosphate (from uridine 5-triphosphate), a reaction catalyzed by the N-terminal domain.</text>
</comment>
<keyword evidence="3" id="KW-0808">Transferase</keyword>
<evidence type="ECO:0000256" key="4">
    <source>
        <dbReference type="ARBA" id="ARBA00022695"/>
    </source>
</evidence>
<dbReference type="InterPro" id="IPR025877">
    <property type="entry name" value="MobA-like_NTP_Trfase"/>
</dbReference>
<evidence type="ECO:0000256" key="7">
    <source>
        <dbReference type="ARBA" id="ARBA00048493"/>
    </source>
</evidence>
<organism evidence="10 11">
    <name type="scientific">Planobispora takensis</name>
    <dbReference type="NCBI Taxonomy" id="1367882"/>
    <lineage>
        <taxon>Bacteria</taxon>
        <taxon>Bacillati</taxon>
        <taxon>Actinomycetota</taxon>
        <taxon>Actinomycetes</taxon>
        <taxon>Streptosporangiales</taxon>
        <taxon>Streptosporangiaceae</taxon>
        <taxon>Planobispora</taxon>
    </lineage>
</organism>
<evidence type="ECO:0000256" key="5">
    <source>
        <dbReference type="ARBA" id="ARBA00023315"/>
    </source>
</evidence>
<dbReference type="InterPro" id="IPR029044">
    <property type="entry name" value="Nucleotide-diphossugar_trans"/>
</dbReference>
<name>A0A8J3T639_9ACTN</name>
<dbReference type="GO" id="GO:0003977">
    <property type="term" value="F:UDP-N-acetylglucosamine diphosphorylase activity"/>
    <property type="evidence" value="ECO:0007669"/>
    <property type="project" value="UniProtKB-EC"/>
</dbReference>
<dbReference type="Proteomes" id="UP000634476">
    <property type="component" value="Unassembled WGS sequence"/>
</dbReference>